<dbReference type="Gene3D" id="2.10.70.10">
    <property type="entry name" value="Complement Module, domain 1"/>
    <property type="match status" value="1"/>
</dbReference>
<dbReference type="SUPFAM" id="SSF56436">
    <property type="entry name" value="C-type lectin-like"/>
    <property type="match status" value="1"/>
</dbReference>
<keyword evidence="6" id="KW-1185">Reference proteome</keyword>
<keyword evidence="1" id="KW-0732">Signal</keyword>
<dbReference type="RefSeq" id="XP_035684022.1">
    <property type="nucleotide sequence ID" value="XM_035828129.1"/>
</dbReference>
<reference evidence="6" key="1">
    <citation type="journal article" date="2020" name="Nat. Ecol. Evol.">
        <title>Deeply conserved synteny resolves early events in vertebrate evolution.</title>
        <authorList>
            <person name="Simakov O."/>
            <person name="Marletaz F."/>
            <person name="Yue J.X."/>
            <person name="O'Connell B."/>
            <person name="Jenkins J."/>
            <person name="Brandt A."/>
            <person name="Calef R."/>
            <person name="Tung C.H."/>
            <person name="Huang T.K."/>
            <person name="Schmutz J."/>
            <person name="Satoh N."/>
            <person name="Yu J.K."/>
            <person name="Putnam N.H."/>
            <person name="Green R.E."/>
            <person name="Rokhsar D.S."/>
        </authorList>
    </citation>
    <scope>NUCLEOTIDE SEQUENCE [LARGE SCALE GENOMIC DNA]</scope>
    <source>
        <strain evidence="6">S238N-H82</strain>
    </source>
</reference>
<dbReference type="GeneID" id="118421003"/>
<dbReference type="InterPro" id="IPR000436">
    <property type="entry name" value="Sushi_SCR_CCP_dom"/>
</dbReference>
<dbReference type="PANTHER" id="PTHR22801">
    <property type="entry name" value="LITHOSTATHINE"/>
    <property type="match status" value="1"/>
</dbReference>
<dbReference type="Pfam" id="PF00084">
    <property type="entry name" value="Sushi"/>
    <property type="match status" value="1"/>
</dbReference>
<dbReference type="PROSITE" id="PS00615">
    <property type="entry name" value="C_TYPE_LECTIN_1"/>
    <property type="match status" value="1"/>
</dbReference>
<dbReference type="InterPro" id="IPR016186">
    <property type="entry name" value="C-type_lectin-like/link_sf"/>
</dbReference>
<accession>A0A9J7LJI7</accession>
<dbReference type="SUPFAM" id="SSF57535">
    <property type="entry name" value="Complement control module/SCR domain"/>
    <property type="match status" value="1"/>
</dbReference>
<proteinExistence type="predicted"/>
<dbReference type="AlphaFoldDB" id="A0A9J7LJI7"/>
<evidence type="ECO:0000259" key="5">
    <source>
        <dbReference type="PROSITE" id="PS50923"/>
    </source>
</evidence>
<feature type="domain" description="Sushi" evidence="5">
    <location>
        <begin position="1"/>
        <end position="49"/>
    </location>
</feature>
<name>A0A9J7LJI7_BRAFL</name>
<reference evidence="7" key="2">
    <citation type="submission" date="2025-08" db="UniProtKB">
        <authorList>
            <consortium name="RefSeq"/>
        </authorList>
    </citation>
    <scope>IDENTIFICATION</scope>
    <source>
        <strain evidence="7">S238N-H82</strain>
        <tissue evidence="7">Testes</tissue>
    </source>
</reference>
<protein>
    <submittedName>
        <fullName evidence="7">Uncharacterized protein LOC118421003</fullName>
    </submittedName>
</protein>
<evidence type="ECO:0000256" key="3">
    <source>
        <dbReference type="PROSITE-ProRule" id="PRU00302"/>
    </source>
</evidence>
<dbReference type="OrthoDB" id="6077660at2759"/>
<evidence type="ECO:0000259" key="4">
    <source>
        <dbReference type="PROSITE" id="PS50041"/>
    </source>
</evidence>
<dbReference type="CDD" id="cd00033">
    <property type="entry name" value="CCP"/>
    <property type="match status" value="1"/>
</dbReference>
<dbReference type="InterPro" id="IPR001304">
    <property type="entry name" value="C-type_lectin-like"/>
</dbReference>
<keyword evidence="2" id="KW-1015">Disulfide bond</keyword>
<evidence type="ECO:0000256" key="2">
    <source>
        <dbReference type="ARBA" id="ARBA00023157"/>
    </source>
</evidence>
<dbReference type="SMART" id="SM00034">
    <property type="entry name" value="CLECT"/>
    <property type="match status" value="1"/>
</dbReference>
<dbReference type="InterPro" id="IPR016187">
    <property type="entry name" value="CTDL_fold"/>
</dbReference>
<dbReference type="PROSITE" id="PS50923">
    <property type="entry name" value="SUSHI"/>
    <property type="match status" value="1"/>
</dbReference>
<evidence type="ECO:0000313" key="7">
    <source>
        <dbReference type="RefSeq" id="XP_035684022.1"/>
    </source>
</evidence>
<dbReference type="InterPro" id="IPR050801">
    <property type="entry name" value="Ca-Dep_Lectins_ImmuneDev"/>
</dbReference>
<keyword evidence="3" id="KW-0768">Sushi</keyword>
<dbReference type="Gene3D" id="3.10.100.10">
    <property type="entry name" value="Mannose-Binding Protein A, subunit A"/>
    <property type="match status" value="1"/>
</dbReference>
<feature type="domain" description="C-type lectin" evidence="4">
    <location>
        <begin position="239"/>
        <end position="348"/>
    </location>
</feature>
<dbReference type="Pfam" id="PF00059">
    <property type="entry name" value="Lectin_C"/>
    <property type="match status" value="1"/>
</dbReference>
<sequence length="360" mass="40352">MSCNHGYSFRYPENCTFICNHGYHLSAGSTSRTCQADRTWSGSAARCMGNEWRQVFATVKGTGQKAVDAWRAGAGASVLHDKSPLVEQWGSLGIKLVKVVLETYGEEDLEMIFNGENTDKYSWFSQSRLLSSPWSDIHTEPKNFFSLAGEVGRKRTFFINRSYNGCPLDFGWLVLAEAGTVCTWELAPPDQQPYILFSRKTTYVNWNNGPNVGEADRMVIYIKKGCPDGYVYYQPNQLCYKAFNQRSNYTSAVATCSSDGGTLAMPRDAGINAFLINLKNAVDDTAKFWFGMTDRVTEGRWVWADGVALSLGHFNRWSPGQPNNAFGNENCAHYWTERGDMWNDLSCSDPTPKFICQVAS</sequence>
<dbReference type="CDD" id="cd00037">
    <property type="entry name" value="CLECT"/>
    <property type="match status" value="1"/>
</dbReference>
<gene>
    <name evidence="7" type="primary">LOC118421003</name>
</gene>
<dbReference type="InterPro" id="IPR035976">
    <property type="entry name" value="Sushi/SCR/CCP_sf"/>
</dbReference>
<evidence type="ECO:0000256" key="1">
    <source>
        <dbReference type="ARBA" id="ARBA00022729"/>
    </source>
</evidence>
<dbReference type="KEGG" id="bfo:118421003"/>
<dbReference type="Proteomes" id="UP000001554">
    <property type="component" value="Chromosome 8"/>
</dbReference>
<comment type="caution">
    <text evidence="3">Lacks conserved residue(s) required for the propagation of feature annotation.</text>
</comment>
<dbReference type="PROSITE" id="PS50041">
    <property type="entry name" value="C_TYPE_LECTIN_2"/>
    <property type="match status" value="1"/>
</dbReference>
<dbReference type="PANTHER" id="PTHR22801:SF63">
    <property type="entry name" value="C-TYPE LECTIN DOMAIN-CONTAINING PROTEIN"/>
    <property type="match status" value="1"/>
</dbReference>
<evidence type="ECO:0000313" key="6">
    <source>
        <dbReference type="Proteomes" id="UP000001554"/>
    </source>
</evidence>
<organism evidence="6 7">
    <name type="scientific">Branchiostoma floridae</name>
    <name type="common">Florida lancelet</name>
    <name type="synonym">Amphioxus</name>
    <dbReference type="NCBI Taxonomy" id="7739"/>
    <lineage>
        <taxon>Eukaryota</taxon>
        <taxon>Metazoa</taxon>
        <taxon>Chordata</taxon>
        <taxon>Cephalochordata</taxon>
        <taxon>Leptocardii</taxon>
        <taxon>Amphioxiformes</taxon>
        <taxon>Branchiostomatidae</taxon>
        <taxon>Branchiostoma</taxon>
    </lineage>
</organism>
<dbReference type="InterPro" id="IPR018378">
    <property type="entry name" value="C-type_lectin_CS"/>
</dbReference>